<keyword evidence="4" id="KW-1185">Reference proteome</keyword>
<keyword evidence="1" id="KW-0472">Membrane</keyword>
<dbReference type="InterPro" id="IPR036938">
    <property type="entry name" value="PAP2/HPO_sf"/>
</dbReference>
<keyword evidence="1" id="KW-1133">Transmembrane helix</keyword>
<accession>A0ABT2MB08</accession>
<gene>
    <name evidence="3" type="ORF">N4S67_10055</name>
</gene>
<feature type="transmembrane region" description="Helical" evidence="1">
    <location>
        <begin position="77"/>
        <end position="96"/>
    </location>
</feature>
<evidence type="ECO:0000313" key="4">
    <source>
        <dbReference type="Proteomes" id="UP001206639"/>
    </source>
</evidence>
<dbReference type="PANTHER" id="PTHR14969">
    <property type="entry name" value="SPHINGOSINE-1-PHOSPHATE PHOSPHOHYDROLASE"/>
    <property type="match status" value="1"/>
</dbReference>
<keyword evidence="1" id="KW-0812">Transmembrane</keyword>
<reference evidence="4" key="1">
    <citation type="submission" date="2023-07" db="EMBL/GenBank/DDBJ databases">
        <authorList>
            <person name="Deng Y."/>
            <person name="Zhang Y.-Q."/>
        </authorList>
    </citation>
    <scope>NUCLEOTIDE SEQUENCE [LARGE SCALE GENOMIC DNA]</scope>
    <source>
        <strain evidence="4">CPCC 205710</strain>
    </source>
</reference>
<dbReference type="Gene3D" id="1.20.144.10">
    <property type="entry name" value="Phosphatidic acid phosphatase type 2/haloperoxidase"/>
    <property type="match status" value="1"/>
</dbReference>
<dbReference type="Pfam" id="PF01569">
    <property type="entry name" value="PAP2"/>
    <property type="match status" value="1"/>
</dbReference>
<sequence>MADHPNGGGKGEGVIRRRGALVSSAVLAVVVYVLMWIAIALPWKWIEVVDQSALDTFYRFGTAHPGWVTGWDVFCTVLGPGAFRLTTLIVIVVALVKRRFPLAVFLVVCVELSGLVTEAAKASVNRARPDTAFVSAWSTSFPSGHALGVMVAVLAWLTVVLPAVRRQRRGWLVALGVLVVVTIGIGRVVLNVHHPSDVLAGWAAGYAYFVLCLLVASPRRPISAADETPAAPDTAQ</sequence>
<feature type="transmembrane region" description="Helical" evidence="1">
    <location>
        <begin position="198"/>
        <end position="216"/>
    </location>
</feature>
<evidence type="ECO:0000313" key="3">
    <source>
        <dbReference type="EMBL" id="MCT7658764.1"/>
    </source>
</evidence>
<dbReference type="SUPFAM" id="SSF48317">
    <property type="entry name" value="Acid phosphatase/Vanadium-dependent haloperoxidase"/>
    <property type="match status" value="1"/>
</dbReference>
<feature type="transmembrane region" description="Helical" evidence="1">
    <location>
        <begin position="171"/>
        <end position="192"/>
    </location>
</feature>
<evidence type="ECO:0000256" key="1">
    <source>
        <dbReference type="SAM" id="Phobius"/>
    </source>
</evidence>
<dbReference type="PANTHER" id="PTHR14969:SF13">
    <property type="entry name" value="AT30094P"/>
    <property type="match status" value="1"/>
</dbReference>
<feature type="transmembrane region" description="Helical" evidence="1">
    <location>
        <begin position="20"/>
        <end position="43"/>
    </location>
</feature>
<dbReference type="SMART" id="SM00014">
    <property type="entry name" value="acidPPc"/>
    <property type="match status" value="1"/>
</dbReference>
<feature type="domain" description="Phosphatidic acid phosphatase type 2/haloperoxidase" evidence="2">
    <location>
        <begin position="100"/>
        <end position="213"/>
    </location>
</feature>
<dbReference type="Proteomes" id="UP001206639">
    <property type="component" value="Unassembled WGS sequence"/>
</dbReference>
<organism evidence="3 4">
    <name type="scientific">Mycobacterium deserti</name>
    <dbReference type="NCBI Taxonomy" id="2978347"/>
    <lineage>
        <taxon>Bacteria</taxon>
        <taxon>Bacillati</taxon>
        <taxon>Actinomycetota</taxon>
        <taxon>Actinomycetes</taxon>
        <taxon>Mycobacteriales</taxon>
        <taxon>Mycobacteriaceae</taxon>
        <taxon>Mycobacterium</taxon>
    </lineage>
</organism>
<proteinExistence type="predicted"/>
<name>A0ABT2MB08_9MYCO</name>
<dbReference type="EMBL" id="JAODWD010000002">
    <property type="protein sequence ID" value="MCT7658764.1"/>
    <property type="molecule type" value="Genomic_DNA"/>
</dbReference>
<dbReference type="CDD" id="cd03392">
    <property type="entry name" value="PAP2_like_2"/>
    <property type="match status" value="1"/>
</dbReference>
<evidence type="ECO:0000259" key="2">
    <source>
        <dbReference type="SMART" id="SM00014"/>
    </source>
</evidence>
<protein>
    <submittedName>
        <fullName evidence="3">Phosphatase PAP2 family protein</fullName>
    </submittedName>
</protein>
<feature type="transmembrane region" description="Helical" evidence="1">
    <location>
        <begin position="144"/>
        <end position="164"/>
    </location>
</feature>
<dbReference type="InterPro" id="IPR000326">
    <property type="entry name" value="PAP2/HPO"/>
</dbReference>
<comment type="caution">
    <text evidence="3">The sequence shown here is derived from an EMBL/GenBank/DDBJ whole genome shotgun (WGS) entry which is preliminary data.</text>
</comment>
<feature type="transmembrane region" description="Helical" evidence="1">
    <location>
        <begin position="103"/>
        <end position="124"/>
    </location>
</feature>